<dbReference type="GO" id="GO:0007059">
    <property type="term" value="P:chromosome segregation"/>
    <property type="evidence" value="ECO:0007669"/>
    <property type="project" value="UniProtKB-KW"/>
</dbReference>
<keyword evidence="3" id="KW-0238">DNA-binding</keyword>
<dbReference type="PANTHER" id="PTHR33375:SF1">
    <property type="entry name" value="CHROMOSOME-PARTITIONING PROTEIN PARB-RELATED"/>
    <property type="match status" value="1"/>
</dbReference>
<accession>A0A0G1A6W7</accession>
<dbReference type="EMBL" id="LCDO01000006">
    <property type="protein sequence ID" value="KKS56770.1"/>
    <property type="molecule type" value="Genomic_DNA"/>
</dbReference>
<dbReference type="Pfam" id="PF17762">
    <property type="entry name" value="HTH_ParB"/>
    <property type="match status" value="1"/>
</dbReference>
<dbReference type="InterPro" id="IPR041468">
    <property type="entry name" value="HTH_ParB/Spo0J"/>
</dbReference>
<evidence type="ECO:0000256" key="1">
    <source>
        <dbReference type="ARBA" id="ARBA00006295"/>
    </source>
</evidence>
<dbReference type="GO" id="GO:0003677">
    <property type="term" value="F:DNA binding"/>
    <property type="evidence" value="ECO:0007669"/>
    <property type="project" value="UniProtKB-KW"/>
</dbReference>
<dbReference type="PATRIC" id="fig|1619039.3.peg.805"/>
<evidence type="ECO:0000313" key="6">
    <source>
        <dbReference type="Proteomes" id="UP000034837"/>
    </source>
</evidence>
<protein>
    <submittedName>
        <fullName evidence="5">ParB-like protein partition protein</fullName>
    </submittedName>
</protein>
<dbReference type="CDD" id="cd16393">
    <property type="entry name" value="SPO0J_N"/>
    <property type="match status" value="1"/>
</dbReference>
<dbReference type="InterPro" id="IPR036086">
    <property type="entry name" value="ParB/Sulfiredoxin_sf"/>
</dbReference>
<name>A0A0G1A6W7_9BACT</name>
<dbReference type="PANTHER" id="PTHR33375">
    <property type="entry name" value="CHROMOSOME-PARTITIONING PROTEIN PARB-RELATED"/>
    <property type="match status" value="1"/>
</dbReference>
<sequence length="298" mass="32998">MPLGKGLGSLIPNFKQTGATAETTTKSFAGGNNFAGGSAGSKENQLWNIPVSLIKANAYQPRQVFEHQDLEDLVNSIKEHGILQPLLVTENEDGSYELVAGERRFRAAQILGLSTVPALIKKIKGSAKLELALIENIQRKNLNPLEEAFAYQRLINEFALTQEEVAKKVGKSRPYIGNHLRLLSLPEEIKNGLIEGEISSSSARAILGLSSAKEQIKFYHKLKGNGATVHQVETQVAAERLKKTGLTRRDPLVLDFEKRLREKLGTKVEITKNGAKGKITIEYYSDEELRRLVKEIID</sequence>
<comment type="caution">
    <text evidence="5">The sequence shown here is derived from an EMBL/GenBank/DDBJ whole genome shotgun (WGS) entry which is preliminary data.</text>
</comment>
<dbReference type="FunFam" id="3.90.1530.30:FF:000001">
    <property type="entry name" value="Chromosome partitioning protein ParB"/>
    <property type="match status" value="1"/>
</dbReference>
<reference evidence="5 6" key="1">
    <citation type="journal article" date="2015" name="Nature">
        <title>rRNA introns, odd ribosomes, and small enigmatic genomes across a large radiation of phyla.</title>
        <authorList>
            <person name="Brown C.T."/>
            <person name="Hug L.A."/>
            <person name="Thomas B.C."/>
            <person name="Sharon I."/>
            <person name="Castelle C.J."/>
            <person name="Singh A."/>
            <person name="Wilkins M.J."/>
            <person name="Williams K.H."/>
            <person name="Banfield J.F."/>
        </authorList>
    </citation>
    <scope>NUCLEOTIDE SEQUENCE [LARGE SCALE GENOMIC DNA]</scope>
</reference>
<dbReference type="NCBIfam" id="TIGR00180">
    <property type="entry name" value="parB_part"/>
    <property type="match status" value="1"/>
</dbReference>
<dbReference type="AlphaFoldDB" id="A0A0G1A6W7"/>
<dbReference type="Pfam" id="PF23552">
    <property type="entry name" value="ParB_C"/>
    <property type="match status" value="1"/>
</dbReference>
<dbReference type="Proteomes" id="UP000034837">
    <property type="component" value="Unassembled WGS sequence"/>
</dbReference>
<feature type="domain" description="ParB-like N-terminal" evidence="4">
    <location>
        <begin position="47"/>
        <end position="137"/>
    </location>
</feature>
<dbReference type="Gene3D" id="3.90.1530.30">
    <property type="match status" value="1"/>
</dbReference>
<dbReference type="Gene3D" id="1.10.10.2830">
    <property type="match status" value="1"/>
</dbReference>
<dbReference type="Pfam" id="PF02195">
    <property type="entry name" value="ParB_N"/>
    <property type="match status" value="1"/>
</dbReference>
<evidence type="ECO:0000256" key="3">
    <source>
        <dbReference type="ARBA" id="ARBA00023125"/>
    </source>
</evidence>
<proteinExistence type="inferred from homology"/>
<dbReference type="InterPro" id="IPR003115">
    <property type="entry name" value="ParB_N"/>
</dbReference>
<dbReference type="SMART" id="SM00470">
    <property type="entry name" value="ParB"/>
    <property type="match status" value="1"/>
</dbReference>
<dbReference type="SUPFAM" id="SSF110849">
    <property type="entry name" value="ParB/Sulfiredoxin"/>
    <property type="match status" value="1"/>
</dbReference>
<dbReference type="GO" id="GO:0005694">
    <property type="term" value="C:chromosome"/>
    <property type="evidence" value="ECO:0007669"/>
    <property type="project" value="TreeGrafter"/>
</dbReference>
<organism evidence="5 6">
    <name type="scientific">Candidatus Magasanikbacteria bacterium GW2011_GWA2_42_32</name>
    <dbReference type="NCBI Taxonomy" id="1619039"/>
    <lineage>
        <taxon>Bacteria</taxon>
        <taxon>Candidatus Magasanikiibacteriota</taxon>
    </lineage>
</organism>
<comment type="similarity">
    <text evidence="1">Belongs to the ParB family.</text>
</comment>
<evidence type="ECO:0000259" key="4">
    <source>
        <dbReference type="SMART" id="SM00470"/>
    </source>
</evidence>
<keyword evidence="2" id="KW-0159">Chromosome partition</keyword>
<evidence type="ECO:0000313" key="5">
    <source>
        <dbReference type="EMBL" id="KKS56770.1"/>
    </source>
</evidence>
<dbReference type="InterPro" id="IPR057240">
    <property type="entry name" value="ParB_dimer_C"/>
</dbReference>
<dbReference type="FunFam" id="1.10.10.2830:FF:000001">
    <property type="entry name" value="Chromosome partitioning protein ParB"/>
    <property type="match status" value="1"/>
</dbReference>
<dbReference type="InterPro" id="IPR004437">
    <property type="entry name" value="ParB/RepB/Spo0J"/>
</dbReference>
<dbReference type="GO" id="GO:0045881">
    <property type="term" value="P:positive regulation of sporulation resulting in formation of a cellular spore"/>
    <property type="evidence" value="ECO:0007669"/>
    <property type="project" value="TreeGrafter"/>
</dbReference>
<gene>
    <name evidence="5" type="ORF">UV20_C0006G0053</name>
</gene>
<evidence type="ECO:0000256" key="2">
    <source>
        <dbReference type="ARBA" id="ARBA00022829"/>
    </source>
</evidence>
<dbReference type="SUPFAM" id="SSF109709">
    <property type="entry name" value="KorB DNA-binding domain-like"/>
    <property type="match status" value="1"/>
</dbReference>
<dbReference type="InterPro" id="IPR050336">
    <property type="entry name" value="Chromosome_partition/occlusion"/>
</dbReference>